<evidence type="ECO:0000313" key="2">
    <source>
        <dbReference type="EMBL" id="EFA03037.1"/>
    </source>
</evidence>
<name>D6WKS9_TRICA</name>
<reference evidence="2 3" key="2">
    <citation type="journal article" date="2010" name="Nucleic Acids Res.">
        <title>BeetleBase in 2010: revisions to provide comprehensive genomic information for Tribolium castaneum.</title>
        <authorList>
            <person name="Kim H.S."/>
            <person name="Murphy T."/>
            <person name="Xia J."/>
            <person name="Caragea D."/>
            <person name="Park Y."/>
            <person name="Beeman R.W."/>
            <person name="Lorenzen M.D."/>
            <person name="Butcher S."/>
            <person name="Manak J.R."/>
            <person name="Brown S.J."/>
        </authorList>
    </citation>
    <scope>GENOME REANNOTATION</scope>
    <source>
        <strain evidence="2 3">Georgia GA2</strain>
    </source>
</reference>
<dbReference type="InParanoid" id="D6WKS9"/>
<dbReference type="Proteomes" id="UP000007266">
    <property type="component" value="Linkage group 5"/>
</dbReference>
<dbReference type="EMBL" id="KQ971342">
    <property type="protein sequence ID" value="EFA03037.1"/>
    <property type="molecule type" value="Genomic_DNA"/>
</dbReference>
<proteinExistence type="predicted"/>
<dbReference type="AlphaFoldDB" id="D6WKS9"/>
<sequence length="218" mass="23816">MVLDCNVPAILIGKNRDRRLAVSQLRFKDTSTGIDVNKSVLSLTNYKQINLGGNEWNTWSGSWLFGDLKIFMGCPATEVTMPLMGFPLGWTTLIICPVTEKTNKTRALNPLFLPHRGGFPRNSVLSRPAPQPATVCPRTTSLWAPVLEKPPNPLKITIGSLDHPVGCAVLLGHFPSRAKHSLAAPLAHFLKNGTLSKKHRFLNPSSSPSNSNKNGDCN</sequence>
<evidence type="ECO:0000313" key="3">
    <source>
        <dbReference type="Proteomes" id="UP000007266"/>
    </source>
</evidence>
<feature type="compositionally biased region" description="Low complexity" evidence="1">
    <location>
        <begin position="203"/>
        <end position="212"/>
    </location>
</feature>
<evidence type="ECO:0000256" key="1">
    <source>
        <dbReference type="SAM" id="MobiDB-lite"/>
    </source>
</evidence>
<reference evidence="2 3" key="1">
    <citation type="journal article" date="2008" name="Nature">
        <title>The genome of the model beetle and pest Tribolium castaneum.</title>
        <authorList>
            <consortium name="Tribolium Genome Sequencing Consortium"/>
            <person name="Richards S."/>
            <person name="Gibbs R.A."/>
            <person name="Weinstock G.M."/>
            <person name="Brown S.J."/>
            <person name="Denell R."/>
            <person name="Beeman R.W."/>
            <person name="Gibbs R."/>
            <person name="Beeman R.W."/>
            <person name="Brown S.J."/>
            <person name="Bucher G."/>
            <person name="Friedrich M."/>
            <person name="Grimmelikhuijzen C.J."/>
            <person name="Klingler M."/>
            <person name="Lorenzen M."/>
            <person name="Richards S."/>
            <person name="Roth S."/>
            <person name="Schroder R."/>
            <person name="Tautz D."/>
            <person name="Zdobnov E.M."/>
            <person name="Muzny D."/>
            <person name="Gibbs R.A."/>
            <person name="Weinstock G.M."/>
            <person name="Attaway T."/>
            <person name="Bell S."/>
            <person name="Buhay C.J."/>
            <person name="Chandrabose M.N."/>
            <person name="Chavez D."/>
            <person name="Clerk-Blankenburg K.P."/>
            <person name="Cree A."/>
            <person name="Dao M."/>
            <person name="Davis C."/>
            <person name="Chacko J."/>
            <person name="Dinh H."/>
            <person name="Dugan-Rocha S."/>
            <person name="Fowler G."/>
            <person name="Garner T.T."/>
            <person name="Garnes J."/>
            <person name="Gnirke A."/>
            <person name="Hawes A."/>
            <person name="Hernandez J."/>
            <person name="Hines S."/>
            <person name="Holder M."/>
            <person name="Hume J."/>
            <person name="Jhangiani S.N."/>
            <person name="Joshi V."/>
            <person name="Khan Z.M."/>
            <person name="Jackson L."/>
            <person name="Kovar C."/>
            <person name="Kowis A."/>
            <person name="Lee S."/>
            <person name="Lewis L.R."/>
            <person name="Margolis J."/>
            <person name="Morgan M."/>
            <person name="Nazareth L.V."/>
            <person name="Nguyen N."/>
            <person name="Okwuonu G."/>
            <person name="Parker D."/>
            <person name="Richards S."/>
            <person name="Ruiz S.J."/>
            <person name="Santibanez J."/>
            <person name="Savard J."/>
            <person name="Scherer S.E."/>
            <person name="Schneider B."/>
            <person name="Sodergren E."/>
            <person name="Tautz D."/>
            <person name="Vattahil S."/>
            <person name="Villasana D."/>
            <person name="White C.S."/>
            <person name="Wright R."/>
            <person name="Park Y."/>
            <person name="Beeman R.W."/>
            <person name="Lord J."/>
            <person name="Oppert B."/>
            <person name="Lorenzen M."/>
            <person name="Brown S."/>
            <person name="Wang L."/>
            <person name="Savard J."/>
            <person name="Tautz D."/>
            <person name="Richards S."/>
            <person name="Weinstock G."/>
            <person name="Gibbs R.A."/>
            <person name="Liu Y."/>
            <person name="Worley K."/>
            <person name="Weinstock G."/>
            <person name="Elsik C.G."/>
            <person name="Reese J.T."/>
            <person name="Elhaik E."/>
            <person name="Landan G."/>
            <person name="Graur D."/>
            <person name="Arensburger P."/>
            <person name="Atkinson P."/>
            <person name="Beeman R.W."/>
            <person name="Beidler J."/>
            <person name="Brown S.J."/>
            <person name="Demuth J.P."/>
            <person name="Drury D.W."/>
            <person name="Du Y.Z."/>
            <person name="Fujiwara H."/>
            <person name="Lorenzen M."/>
            <person name="Maselli V."/>
            <person name="Osanai M."/>
            <person name="Park Y."/>
            <person name="Robertson H.M."/>
            <person name="Tu Z."/>
            <person name="Wang J.J."/>
            <person name="Wang S."/>
            <person name="Richards S."/>
            <person name="Song H."/>
            <person name="Zhang L."/>
            <person name="Sodergren E."/>
            <person name="Werner D."/>
            <person name="Stanke M."/>
            <person name="Morgenstern B."/>
            <person name="Solovyev V."/>
            <person name="Kosarev P."/>
            <person name="Brown G."/>
            <person name="Chen H.C."/>
            <person name="Ermolaeva O."/>
            <person name="Hlavina W."/>
            <person name="Kapustin Y."/>
            <person name="Kiryutin B."/>
            <person name="Kitts P."/>
            <person name="Maglott D."/>
            <person name="Pruitt K."/>
            <person name="Sapojnikov V."/>
            <person name="Souvorov A."/>
            <person name="Mackey A.J."/>
            <person name="Waterhouse R.M."/>
            <person name="Wyder S."/>
            <person name="Zdobnov E.M."/>
            <person name="Zdobnov E.M."/>
            <person name="Wyder S."/>
            <person name="Kriventseva E.V."/>
            <person name="Kadowaki T."/>
            <person name="Bork P."/>
            <person name="Aranda M."/>
            <person name="Bao R."/>
            <person name="Beermann A."/>
            <person name="Berns N."/>
            <person name="Bolognesi R."/>
            <person name="Bonneton F."/>
            <person name="Bopp D."/>
            <person name="Brown S.J."/>
            <person name="Bucher G."/>
            <person name="Butts T."/>
            <person name="Chaumot A."/>
            <person name="Denell R.E."/>
            <person name="Ferrier D.E."/>
            <person name="Friedrich M."/>
            <person name="Gordon C.M."/>
            <person name="Jindra M."/>
            <person name="Klingler M."/>
            <person name="Lan Q."/>
            <person name="Lattorff H.M."/>
            <person name="Laudet V."/>
            <person name="von Levetsow C."/>
            <person name="Liu Z."/>
            <person name="Lutz R."/>
            <person name="Lynch J.A."/>
            <person name="da Fonseca R.N."/>
            <person name="Posnien N."/>
            <person name="Reuter R."/>
            <person name="Roth S."/>
            <person name="Savard J."/>
            <person name="Schinko J.B."/>
            <person name="Schmitt C."/>
            <person name="Schoppmeier M."/>
            <person name="Schroder R."/>
            <person name="Shippy T.D."/>
            <person name="Simonnet F."/>
            <person name="Marques-Souza H."/>
            <person name="Tautz D."/>
            <person name="Tomoyasu Y."/>
            <person name="Trauner J."/>
            <person name="Van der Zee M."/>
            <person name="Vervoort M."/>
            <person name="Wittkopp N."/>
            <person name="Wimmer E.A."/>
            <person name="Yang X."/>
            <person name="Jones A.K."/>
            <person name="Sattelle D.B."/>
            <person name="Ebert P.R."/>
            <person name="Nelson D."/>
            <person name="Scott J.G."/>
            <person name="Beeman R.W."/>
            <person name="Muthukrishnan S."/>
            <person name="Kramer K.J."/>
            <person name="Arakane Y."/>
            <person name="Beeman R.W."/>
            <person name="Zhu Q."/>
            <person name="Hogenkamp D."/>
            <person name="Dixit R."/>
            <person name="Oppert B."/>
            <person name="Jiang H."/>
            <person name="Zou Z."/>
            <person name="Marshall J."/>
            <person name="Elpidina E."/>
            <person name="Vinokurov K."/>
            <person name="Oppert C."/>
            <person name="Zou Z."/>
            <person name="Evans J."/>
            <person name="Lu Z."/>
            <person name="Zhao P."/>
            <person name="Sumathipala N."/>
            <person name="Altincicek B."/>
            <person name="Vilcinskas A."/>
            <person name="Williams M."/>
            <person name="Hultmark D."/>
            <person name="Hetru C."/>
            <person name="Jiang H."/>
            <person name="Grimmelikhuijzen C.J."/>
            <person name="Hauser F."/>
            <person name="Cazzamali G."/>
            <person name="Williamson M."/>
            <person name="Park Y."/>
            <person name="Li B."/>
            <person name="Tanaka Y."/>
            <person name="Predel R."/>
            <person name="Neupert S."/>
            <person name="Schachtner J."/>
            <person name="Verleyen P."/>
            <person name="Raible F."/>
            <person name="Bork P."/>
            <person name="Friedrich M."/>
            <person name="Walden K.K."/>
            <person name="Robertson H.M."/>
            <person name="Angeli S."/>
            <person name="Foret S."/>
            <person name="Bucher G."/>
            <person name="Schuetz S."/>
            <person name="Maleszka R."/>
            <person name="Wimmer E.A."/>
            <person name="Beeman R.W."/>
            <person name="Lorenzen M."/>
            <person name="Tomoyasu Y."/>
            <person name="Miller S.C."/>
            <person name="Grossmann D."/>
            <person name="Bucher G."/>
        </authorList>
    </citation>
    <scope>NUCLEOTIDE SEQUENCE [LARGE SCALE GENOMIC DNA]</scope>
    <source>
        <strain evidence="2 3">Georgia GA2</strain>
    </source>
</reference>
<dbReference type="HOGENOM" id="CLU_1268398_0_0_1"/>
<organism evidence="2 3">
    <name type="scientific">Tribolium castaneum</name>
    <name type="common">Red flour beetle</name>
    <dbReference type="NCBI Taxonomy" id="7070"/>
    <lineage>
        <taxon>Eukaryota</taxon>
        <taxon>Metazoa</taxon>
        <taxon>Ecdysozoa</taxon>
        <taxon>Arthropoda</taxon>
        <taxon>Hexapoda</taxon>
        <taxon>Insecta</taxon>
        <taxon>Pterygota</taxon>
        <taxon>Neoptera</taxon>
        <taxon>Endopterygota</taxon>
        <taxon>Coleoptera</taxon>
        <taxon>Polyphaga</taxon>
        <taxon>Cucujiformia</taxon>
        <taxon>Tenebrionidae</taxon>
        <taxon>Tenebrionidae incertae sedis</taxon>
        <taxon>Tribolium</taxon>
    </lineage>
</organism>
<keyword evidence="3" id="KW-1185">Reference proteome</keyword>
<accession>D6WKS9</accession>
<protein>
    <submittedName>
        <fullName evidence="2">Uncharacterized protein</fullName>
    </submittedName>
</protein>
<feature type="region of interest" description="Disordered" evidence="1">
    <location>
        <begin position="199"/>
        <end position="218"/>
    </location>
</feature>
<gene>
    <name evidence="2" type="primary">GLEAN_10463</name>
    <name evidence="2" type="ORF">TcasGA2_TC010463</name>
</gene>